<proteinExistence type="predicted"/>
<evidence type="ECO:0000313" key="2">
    <source>
        <dbReference type="EMBL" id="GBM00006.1"/>
    </source>
</evidence>
<sequence>MPGTRARRYPGKTEGEVLIAITGHGPNPPTGSTFRHQRRSHSTTNNYCTHQGNESPLTNSETSHPLTRNAPPFPRCDNLEDRLKYGYSSESGG</sequence>
<feature type="compositionally biased region" description="Polar residues" evidence="1">
    <location>
        <begin position="42"/>
        <end position="66"/>
    </location>
</feature>
<protein>
    <submittedName>
        <fullName evidence="2">Uncharacterized protein</fullName>
    </submittedName>
</protein>
<keyword evidence="3" id="KW-1185">Reference proteome</keyword>
<organism evidence="2 3">
    <name type="scientific">Araneus ventricosus</name>
    <name type="common">Orbweaver spider</name>
    <name type="synonym">Epeira ventricosa</name>
    <dbReference type="NCBI Taxonomy" id="182803"/>
    <lineage>
        <taxon>Eukaryota</taxon>
        <taxon>Metazoa</taxon>
        <taxon>Ecdysozoa</taxon>
        <taxon>Arthropoda</taxon>
        <taxon>Chelicerata</taxon>
        <taxon>Arachnida</taxon>
        <taxon>Araneae</taxon>
        <taxon>Araneomorphae</taxon>
        <taxon>Entelegynae</taxon>
        <taxon>Araneoidea</taxon>
        <taxon>Araneidae</taxon>
        <taxon>Araneus</taxon>
    </lineage>
</organism>
<evidence type="ECO:0000256" key="1">
    <source>
        <dbReference type="SAM" id="MobiDB-lite"/>
    </source>
</evidence>
<gene>
    <name evidence="2" type="ORF">AVEN_93600_1</name>
</gene>
<accession>A0A4Y2C821</accession>
<name>A0A4Y2C821_ARAVE</name>
<dbReference type="Proteomes" id="UP000499080">
    <property type="component" value="Unassembled WGS sequence"/>
</dbReference>
<comment type="caution">
    <text evidence="2">The sequence shown here is derived from an EMBL/GenBank/DDBJ whole genome shotgun (WGS) entry which is preliminary data.</text>
</comment>
<dbReference type="EMBL" id="BGPR01085563">
    <property type="protein sequence ID" value="GBM00006.1"/>
    <property type="molecule type" value="Genomic_DNA"/>
</dbReference>
<feature type="region of interest" description="Disordered" evidence="1">
    <location>
        <begin position="22"/>
        <end position="80"/>
    </location>
</feature>
<evidence type="ECO:0000313" key="3">
    <source>
        <dbReference type="Proteomes" id="UP000499080"/>
    </source>
</evidence>
<reference evidence="2 3" key="1">
    <citation type="journal article" date="2019" name="Sci. Rep.">
        <title>Orb-weaving spider Araneus ventricosus genome elucidates the spidroin gene catalogue.</title>
        <authorList>
            <person name="Kono N."/>
            <person name="Nakamura H."/>
            <person name="Ohtoshi R."/>
            <person name="Moran D.A.P."/>
            <person name="Shinohara A."/>
            <person name="Yoshida Y."/>
            <person name="Fujiwara M."/>
            <person name="Mori M."/>
            <person name="Tomita M."/>
            <person name="Arakawa K."/>
        </authorList>
    </citation>
    <scope>NUCLEOTIDE SEQUENCE [LARGE SCALE GENOMIC DNA]</scope>
</reference>
<dbReference type="AlphaFoldDB" id="A0A4Y2C821"/>